<feature type="compositionally biased region" description="Low complexity" evidence="2">
    <location>
        <begin position="817"/>
        <end position="835"/>
    </location>
</feature>
<sequence length="846" mass="95651">HNTHSKIVYKFEYLPAGLFNRGQVRLHHFSDSSLIWKRGSFLKKNGHVCLIYQSEDTELTVKAYGPKPENLMLLVHEVFETLILESFKGITYDFYLPCPDCTKMVVKDPHMFSASIIRRATELKAPFLQCLKYFHTISITDLHASMPPDSSTDFDLHLVQAVRGLKELQLEVSAEVFACFCPADMEKKDEETVLPTRVMKDVQDLGYKCWFAQDITKESTDEMAKALLDAKVFLAFMSNSFVEDETCCNLFKYARLTLKKPIILVAVGSDFNWKQSSMGILMADEVFVNMMKASRYSHKMPELEAMLEDKLCLEKKKDAKSFPPCFISYSWQNSAQAVSKGSRSSEGAVGYGDPRDIKDFLESKGVKCWIDVERVGVHGLFEDIGEGLINCRVVVICMSDQYAMSDNCAMEFRYAANSLKLPIVLAVVGTGNKWRASELGIMSLSYPLVSFQEKSSNSMEKLLELVRNHIPQESEKKNNERDHKADKENQNNAEKEQQKLSFQELCELAQRKFLKQVSQFTDNLDSLPFPNIMLVDLCPQEKDLIEKQEKKEKASTPENQEQSPSSARPKTAKTSGSGGANKFHNQTFCVHLLCEHEEGWHMSGKPIQLSPDFGHSLEPYLPYLARVTTIAKFSKKLILEAQANDTGRAYLKWLEENPSVAATTDFQDSYTMLRQLVIDADTDNKMGDLKHCQLSSGKQIWLCDEHSQDRRVTLLTDETVSSTVQHQNEVLGVDYMLQALEELNMDSLPQQIRESQNLPMSAQCKKKKKPLALGNKSSDSDAIDTTELKYSNKEASTTGPENPPKTSGADNTKDLTQIQPRPSSQQQQQRPSLSRGNSKSRACLLM</sequence>
<dbReference type="AlphaFoldDB" id="A0A3S1A3X4"/>
<feature type="compositionally biased region" description="Polar residues" evidence="2">
    <location>
        <begin position="556"/>
        <end position="575"/>
    </location>
</feature>
<name>A0A3S1A3X4_ELYCH</name>
<comment type="caution">
    <text evidence="5">The sequence shown here is derived from an EMBL/GenBank/DDBJ whole genome shotgun (WGS) entry which is preliminary data.</text>
</comment>
<dbReference type="Pfam" id="PF25497">
    <property type="entry name" value="COR-B"/>
    <property type="match status" value="1"/>
</dbReference>
<organism evidence="5 6">
    <name type="scientific">Elysia chlorotica</name>
    <name type="common">Eastern emerald elysia</name>
    <name type="synonym">Sea slug</name>
    <dbReference type="NCBI Taxonomy" id="188477"/>
    <lineage>
        <taxon>Eukaryota</taxon>
        <taxon>Metazoa</taxon>
        <taxon>Spiralia</taxon>
        <taxon>Lophotrochozoa</taxon>
        <taxon>Mollusca</taxon>
        <taxon>Gastropoda</taxon>
        <taxon>Heterobranchia</taxon>
        <taxon>Euthyneura</taxon>
        <taxon>Panpulmonata</taxon>
        <taxon>Sacoglossa</taxon>
        <taxon>Placobranchoidea</taxon>
        <taxon>Plakobranchidae</taxon>
        <taxon>Elysia</taxon>
    </lineage>
</organism>
<feature type="domain" description="C-terminal of Roc COR-B" evidence="4">
    <location>
        <begin position="6"/>
        <end position="142"/>
    </location>
</feature>
<evidence type="ECO:0000313" key="6">
    <source>
        <dbReference type="Proteomes" id="UP000271974"/>
    </source>
</evidence>
<evidence type="ECO:0000313" key="5">
    <source>
        <dbReference type="EMBL" id="RUS90000.1"/>
    </source>
</evidence>
<dbReference type="InterPro" id="IPR000157">
    <property type="entry name" value="TIR_dom"/>
</dbReference>
<dbReference type="GO" id="GO:0007165">
    <property type="term" value="P:signal transduction"/>
    <property type="evidence" value="ECO:0007669"/>
    <property type="project" value="InterPro"/>
</dbReference>
<dbReference type="PANTHER" id="PTHR47508">
    <property type="entry name" value="SAM DOMAIN-CONTAINING PROTEIN-RELATED"/>
    <property type="match status" value="1"/>
</dbReference>
<evidence type="ECO:0000259" key="4">
    <source>
        <dbReference type="Pfam" id="PF25497"/>
    </source>
</evidence>
<dbReference type="OrthoDB" id="10252328at2759"/>
<keyword evidence="6" id="KW-1185">Reference proteome</keyword>
<dbReference type="EMBL" id="RQTK01000043">
    <property type="protein sequence ID" value="RUS90000.1"/>
    <property type="molecule type" value="Genomic_DNA"/>
</dbReference>
<keyword evidence="1" id="KW-0677">Repeat</keyword>
<accession>A0A3S1A3X4</accession>
<feature type="domain" description="TIR" evidence="3">
    <location>
        <begin position="356"/>
        <end position="428"/>
    </location>
</feature>
<feature type="compositionally biased region" description="Polar residues" evidence="2">
    <location>
        <begin position="793"/>
        <end position="816"/>
    </location>
</feature>
<evidence type="ECO:0000256" key="1">
    <source>
        <dbReference type="ARBA" id="ARBA00022737"/>
    </source>
</evidence>
<dbReference type="Gene3D" id="3.30.310.200">
    <property type="match status" value="1"/>
</dbReference>
<gene>
    <name evidence="5" type="ORF">EGW08_002267</name>
</gene>
<protein>
    <submittedName>
        <fullName evidence="5">Uncharacterized protein</fullName>
    </submittedName>
</protein>
<dbReference type="Gene3D" id="3.40.50.10140">
    <property type="entry name" value="Toll/interleukin-1 receptor homology (TIR) domain"/>
    <property type="match status" value="1"/>
</dbReference>
<dbReference type="InterPro" id="IPR057263">
    <property type="entry name" value="COR-B"/>
</dbReference>
<dbReference type="InterPro" id="IPR035897">
    <property type="entry name" value="Toll_tir_struct_dom_sf"/>
</dbReference>
<proteinExistence type="predicted"/>
<dbReference type="PANTHER" id="PTHR47508:SF1">
    <property type="entry name" value="NON-SPECIFIC SERINE_THREONINE PROTEIN KINASE"/>
    <property type="match status" value="1"/>
</dbReference>
<feature type="region of interest" description="Disordered" evidence="2">
    <location>
        <begin position="549"/>
        <end position="579"/>
    </location>
</feature>
<feature type="region of interest" description="Disordered" evidence="2">
    <location>
        <begin position="755"/>
        <end position="846"/>
    </location>
</feature>
<dbReference type="Pfam" id="PF13676">
    <property type="entry name" value="TIR_2"/>
    <property type="match status" value="1"/>
</dbReference>
<reference evidence="5 6" key="1">
    <citation type="submission" date="2019-01" db="EMBL/GenBank/DDBJ databases">
        <title>A draft genome assembly of the solar-powered sea slug Elysia chlorotica.</title>
        <authorList>
            <person name="Cai H."/>
            <person name="Li Q."/>
            <person name="Fang X."/>
            <person name="Li J."/>
            <person name="Curtis N.E."/>
            <person name="Altenburger A."/>
            <person name="Shibata T."/>
            <person name="Feng M."/>
            <person name="Maeda T."/>
            <person name="Schwartz J.A."/>
            <person name="Shigenobu S."/>
            <person name="Lundholm N."/>
            <person name="Nishiyama T."/>
            <person name="Yang H."/>
            <person name="Hasebe M."/>
            <person name="Li S."/>
            <person name="Pierce S.K."/>
            <person name="Wang J."/>
        </authorList>
    </citation>
    <scope>NUCLEOTIDE SEQUENCE [LARGE SCALE GENOMIC DNA]</scope>
    <source>
        <strain evidence="5">EC2010</strain>
        <tissue evidence="5">Whole organism of an adult</tissue>
    </source>
</reference>
<feature type="non-terminal residue" evidence="5">
    <location>
        <position position="1"/>
    </location>
</feature>
<feature type="region of interest" description="Disordered" evidence="2">
    <location>
        <begin position="468"/>
        <end position="497"/>
    </location>
</feature>
<evidence type="ECO:0000259" key="3">
    <source>
        <dbReference type="Pfam" id="PF13676"/>
    </source>
</evidence>
<dbReference type="SUPFAM" id="SSF52200">
    <property type="entry name" value="Toll/Interleukin receptor TIR domain"/>
    <property type="match status" value="1"/>
</dbReference>
<evidence type="ECO:0000256" key="2">
    <source>
        <dbReference type="SAM" id="MobiDB-lite"/>
    </source>
</evidence>
<dbReference type="Proteomes" id="UP000271974">
    <property type="component" value="Unassembled WGS sequence"/>
</dbReference>